<dbReference type="GO" id="GO:0006351">
    <property type="term" value="P:DNA-templated transcription"/>
    <property type="evidence" value="ECO:0007669"/>
    <property type="project" value="TreeGrafter"/>
</dbReference>
<protein>
    <submittedName>
        <fullName evidence="9">CRISPR-associated endonuclease Cas2</fullName>
    </submittedName>
</protein>
<keyword evidence="6" id="KW-0051">Antiviral defense</keyword>
<feature type="transmembrane region" description="Helical" evidence="7">
    <location>
        <begin position="20"/>
        <end position="44"/>
    </location>
</feature>
<keyword evidence="1" id="KW-0540">Nuclease</keyword>
<feature type="domain" description="Transcriptional repressor PaaX-like central Cas2-like" evidence="8">
    <location>
        <begin position="103"/>
        <end position="176"/>
    </location>
</feature>
<dbReference type="Proteomes" id="UP000177202">
    <property type="component" value="Unassembled WGS sequence"/>
</dbReference>
<organism evidence="9 10">
    <name type="scientific">Candidatus Zambryskibacteria bacterium RIFCSPLOWO2_02_FULL_44_12b</name>
    <dbReference type="NCBI Taxonomy" id="1802772"/>
    <lineage>
        <taxon>Bacteria</taxon>
        <taxon>Candidatus Zambryskiibacteriota</taxon>
    </lineage>
</organism>
<reference evidence="9 10" key="1">
    <citation type="journal article" date="2016" name="Nat. Commun.">
        <title>Thousands of microbial genomes shed light on interconnected biogeochemical processes in an aquifer system.</title>
        <authorList>
            <person name="Anantharaman K."/>
            <person name="Brown C.T."/>
            <person name="Hug L.A."/>
            <person name="Sharon I."/>
            <person name="Castelle C.J."/>
            <person name="Probst A.J."/>
            <person name="Thomas B.C."/>
            <person name="Singh A."/>
            <person name="Wilkins M.J."/>
            <person name="Karaoz U."/>
            <person name="Brodie E.L."/>
            <person name="Williams K.H."/>
            <person name="Hubbard S.S."/>
            <person name="Banfield J.F."/>
        </authorList>
    </citation>
    <scope>NUCLEOTIDE SEQUENCE [LARGE SCALE GENOMIC DNA]</scope>
</reference>
<dbReference type="NCBIfam" id="TIGR01573">
    <property type="entry name" value="cas2"/>
    <property type="match status" value="1"/>
</dbReference>
<keyword evidence="3 9" id="KW-0255">Endonuclease</keyword>
<dbReference type="Gene3D" id="3.30.70.2650">
    <property type="match status" value="1"/>
</dbReference>
<dbReference type="PANTHER" id="PTHR30319">
    <property type="entry name" value="PHENYLACETIC ACID REGULATOR-RELATED TRANSCRIPTIONAL REPRESSOR"/>
    <property type="match status" value="1"/>
</dbReference>
<dbReference type="EMBL" id="MHWP01000004">
    <property type="protein sequence ID" value="OHB10913.1"/>
    <property type="molecule type" value="Genomic_DNA"/>
</dbReference>
<proteinExistence type="predicted"/>
<dbReference type="InterPro" id="IPR048846">
    <property type="entry name" value="PaaX-like_central"/>
</dbReference>
<evidence type="ECO:0000256" key="7">
    <source>
        <dbReference type="SAM" id="Phobius"/>
    </source>
</evidence>
<keyword evidence="2" id="KW-0479">Metal-binding</keyword>
<keyword evidence="5" id="KW-0460">Magnesium</keyword>
<dbReference type="AlphaFoldDB" id="A0A1G2UNI7"/>
<keyword evidence="7" id="KW-0812">Transmembrane</keyword>
<dbReference type="InterPro" id="IPR021127">
    <property type="entry name" value="CRISPR_associated_Cas2"/>
</dbReference>
<evidence type="ECO:0000256" key="6">
    <source>
        <dbReference type="ARBA" id="ARBA00023118"/>
    </source>
</evidence>
<evidence type="ECO:0000256" key="3">
    <source>
        <dbReference type="ARBA" id="ARBA00022759"/>
    </source>
</evidence>
<dbReference type="SUPFAM" id="SSF143430">
    <property type="entry name" value="TTP0101/SSO1404-like"/>
    <property type="match status" value="1"/>
</dbReference>
<evidence type="ECO:0000256" key="1">
    <source>
        <dbReference type="ARBA" id="ARBA00022722"/>
    </source>
</evidence>
<evidence type="ECO:0000259" key="8">
    <source>
        <dbReference type="Pfam" id="PF20803"/>
    </source>
</evidence>
<evidence type="ECO:0000256" key="5">
    <source>
        <dbReference type="ARBA" id="ARBA00022842"/>
    </source>
</evidence>
<keyword evidence="7" id="KW-1133">Transmembrane helix</keyword>
<dbReference type="PANTHER" id="PTHR30319:SF1">
    <property type="entry name" value="TRANSCRIPTIONAL REPRESSOR PAAX"/>
    <property type="match status" value="1"/>
</dbReference>
<gene>
    <name evidence="9" type="ORF">A3H60_02190</name>
</gene>
<sequence>MGTLEERNRKLVRRTELQEVILATVATVGVIGIGLLAPNVVGALSKLGVIPHSRENEVIKSTASRLRKKGLLVFENGHYSLTETGEKILRRWQASDYKVKQPKKWDKKWRVIIFDIPEKKRAIRTEVRRILTEAGFRRLQDSVWVHSYDCEDVIGLMKTDLGIGKDLLYMIVDQVENDHHLRLEFGLP</sequence>
<evidence type="ECO:0000256" key="4">
    <source>
        <dbReference type="ARBA" id="ARBA00022801"/>
    </source>
</evidence>
<evidence type="ECO:0000256" key="2">
    <source>
        <dbReference type="ARBA" id="ARBA00022723"/>
    </source>
</evidence>
<comment type="caution">
    <text evidence="9">The sequence shown here is derived from an EMBL/GenBank/DDBJ whole genome shotgun (WGS) entry which is preliminary data.</text>
</comment>
<evidence type="ECO:0000313" key="10">
    <source>
        <dbReference type="Proteomes" id="UP000177202"/>
    </source>
</evidence>
<dbReference type="Pfam" id="PF20803">
    <property type="entry name" value="PaaX_M"/>
    <property type="match status" value="1"/>
</dbReference>
<name>A0A1G2UNI7_9BACT</name>
<accession>A0A1G2UNI7</accession>
<evidence type="ECO:0000313" key="9">
    <source>
        <dbReference type="EMBL" id="OHB10913.1"/>
    </source>
</evidence>
<keyword evidence="7" id="KW-0472">Membrane</keyword>
<dbReference type="STRING" id="1802772.A3H60_02190"/>
<dbReference type="GO" id="GO:0043571">
    <property type="term" value="P:maintenance of CRISPR repeat elements"/>
    <property type="evidence" value="ECO:0007669"/>
    <property type="project" value="InterPro"/>
</dbReference>
<keyword evidence="4" id="KW-0378">Hydrolase</keyword>
<dbReference type="GO" id="GO:0004521">
    <property type="term" value="F:RNA endonuclease activity"/>
    <property type="evidence" value="ECO:0007669"/>
    <property type="project" value="InterPro"/>
</dbReference>